<protein>
    <submittedName>
        <fullName evidence="1">Uncharacterized protein</fullName>
    </submittedName>
</protein>
<proteinExistence type="predicted"/>
<accession>A0A5B7FQ15</accession>
<gene>
    <name evidence="1" type="ORF">E2C01_041103</name>
</gene>
<comment type="caution">
    <text evidence="1">The sequence shown here is derived from an EMBL/GenBank/DDBJ whole genome shotgun (WGS) entry which is preliminary data.</text>
</comment>
<dbReference type="Proteomes" id="UP000324222">
    <property type="component" value="Unassembled WGS sequence"/>
</dbReference>
<dbReference type="AlphaFoldDB" id="A0A5B7FQ15"/>
<evidence type="ECO:0000313" key="2">
    <source>
        <dbReference type="Proteomes" id="UP000324222"/>
    </source>
</evidence>
<evidence type="ECO:0000313" key="1">
    <source>
        <dbReference type="EMBL" id="MPC47359.1"/>
    </source>
</evidence>
<name>A0A5B7FQ15_PORTR</name>
<organism evidence="1 2">
    <name type="scientific">Portunus trituberculatus</name>
    <name type="common">Swimming crab</name>
    <name type="synonym">Neptunus trituberculatus</name>
    <dbReference type="NCBI Taxonomy" id="210409"/>
    <lineage>
        <taxon>Eukaryota</taxon>
        <taxon>Metazoa</taxon>
        <taxon>Ecdysozoa</taxon>
        <taxon>Arthropoda</taxon>
        <taxon>Crustacea</taxon>
        <taxon>Multicrustacea</taxon>
        <taxon>Malacostraca</taxon>
        <taxon>Eumalacostraca</taxon>
        <taxon>Eucarida</taxon>
        <taxon>Decapoda</taxon>
        <taxon>Pleocyemata</taxon>
        <taxon>Brachyura</taxon>
        <taxon>Eubrachyura</taxon>
        <taxon>Portunoidea</taxon>
        <taxon>Portunidae</taxon>
        <taxon>Portuninae</taxon>
        <taxon>Portunus</taxon>
    </lineage>
</organism>
<dbReference type="EMBL" id="VSRR010007697">
    <property type="protein sequence ID" value="MPC47359.1"/>
    <property type="molecule type" value="Genomic_DNA"/>
</dbReference>
<reference evidence="1 2" key="1">
    <citation type="submission" date="2019-05" db="EMBL/GenBank/DDBJ databases">
        <title>Another draft genome of Portunus trituberculatus and its Hox gene families provides insights of decapod evolution.</title>
        <authorList>
            <person name="Jeong J.-H."/>
            <person name="Song I."/>
            <person name="Kim S."/>
            <person name="Choi T."/>
            <person name="Kim D."/>
            <person name="Ryu S."/>
            <person name="Kim W."/>
        </authorList>
    </citation>
    <scope>NUCLEOTIDE SEQUENCE [LARGE SCALE GENOMIC DNA]</scope>
    <source>
        <tissue evidence="1">Muscle</tissue>
    </source>
</reference>
<keyword evidence="2" id="KW-1185">Reference proteome</keyword>
<sequence>MCRQFYSCVEHKNVIYCSGGERGTPACVMDYQALRKAVRGGAKRHVRGDLTHPPNLPGNFYLGREWQRRLT</sequence>